<dbReference type="Proteomes" id="UP001227230">
    <property type="component" value="Chromosome 15"/>
</dbReference>
<evidence type="ECO:0000259" key="1">
    <source>
        <dbReference type="Pfam" id="PF19331"/>
    </source>
</evidence>
<evidence type="ECO:0000313" key="2">
    <source>
        <dbReference type="EMBL" id="WKA04985.1"/>
    </source>
</evidence>
<gene>
    <name evidence="2" type="ORF">VitviT2T_022978</name>
</gene>
<reference evidence="2 3" key="1">
    <citation type="journal article" date="2023" name="Hortic Res">
        <title>The complete reference genome for grapevine (Vitis vinifera L.) genetics and breeding.</title>
        <authorList>
            <person name="Shi X."/>
            <person name="Cao S."/>
            <person name="Wang X."/>
            <person name="Huang S."/>
            <person name="Wang Y."/>
            <person name="Liu Z."/>
            <person name="Liu W."/>
            <person name="Leng X."/>
            <person name="Peng Y."/>
            <person name="Wang N."/>
            <person name="Wang Y."/>
            <person name="Ma Z."/>
            <person name="Xu X."/>
            <person name="Zhang F."/>
            <person name="Xue H."/>
            <person name="Zhong H."/>
            <person name="Wang Y."/>
            <person name="Zhang K."/>
            <person name="Velt A."/>
            <person name="Avia K."/>
            <person name="Holtgrawe D."/>
            <person name="Grimplet J."/>
            <person name="Matus J.T."/>
            <person name="Ware D."/>
            <person name="Wu X."/>
            <person name="Wang H."/>
            <person name="Liu C."/>
            <person name="Fang Y."/>
            <person name="Rustenholz C."/>
            <person name="Cheng Z."/>
            <person name="Xiao H."/>
            <person name="Zhou Y."/>
        </authorList>
    </citation>
    <scope>NUCLEOTIDE SEQUENCE [LARGE SCALE GENOMIC DNA]</scope>
    <source>
        <strain evidence="3">cv. Pinot noir / PN40024</strain>
        <tissue evidence="2">Leaf</tissue>
    </source>
</reference>
<dbReference type="EMBL" id="CP126662">
    <property type="protein sequence ID" value="WKA04985.1"/>
    <property type="molecule type" value="Genomic_DNA"/>
</dbReference>
<dbReference type="Pfam" id="PF19331">
    <property type="entry name" value="MCCA_BT"/>
    <property type="match status" value="1"/>
</dbReference>
<dbReference type="InterPro" id="IPR045774">
    <property type="entry name" value="MCCA_BT_dom"/>
</dbReference>
<accession>A0ABY9DBG4</accession>
<feature type="domain" description="Methylcrotonoyl-CoA carboxylase subunit alpha BT" evidence="1">
    <location>
        <begin position="15"/>
        <end position="63"/>
    </location>
</feature>
<name>A0ABY9DBG4_VITVI</name>
<proteinExistence type="predicted"/>
<evidence type="ECO:0000313" key="3">
    <source>
        <dbReference type="Proteomes" id="UP001227230"/>
    </source>
</evidence>
<keyword evidence="3" id="KW-1185">Reference proteome</keyword>
<sequence length="68" mass="7769">MTADMCRQQKLTLNMPDENYLIKTGEEKSLDWEVKVAHLGNSDFRVEVDGVSRDVCLAVYSKHPNRDA</sequence>
<organism evidence="2 3">
    <name type="scientific">Vitis vinifera</name>
    <name type="common">Grape</name>
    <dbReference type="NCBI Taxonomy" id="29760"/>
    <lineage>
        <taxon>Eukaryota</taxon>
        <taxon>Viridiplantae</taxon>
        <taxon>Streptophyta</taxon>
        <taxon>Embryophyta</taxon>
        <taxon>Tracheophyta</taxon>
        <taxon>Spermatophyta</taxon>
        <taxon>Magnoliopsida</taxon>
        <taxon>eudicotyledons</taxon>
        <taxon>Gunneridae</taxon>
        <taxon>Pentapetalae</taxon>
        <taxon>rosids</taxon>
        <taxon>Vitales</taxon>
        <taxon>Vitaceae</taxon>
        <taxon>Viteae</taxon>
        <taxon>Vitis</taxon>
    </lineage>
</organism>
<protein>
    <recommendedName>
        <fullName evidence="1">Methylcrotonoyl-CoA carboxylase subunit alpha BT domain-containing protein</fullName>
    </recommendedName>
</protein>